<comment type="similarity">
    <text evidence="2">Belongs to the glycosyltransferase 41 family. O-GlcNAc transferase subfamily.</text>
</comment>
<dbReference type="Gene3D" id="3.40.50.11380">
    <property type="match status" value="1"/>
</dbReference>
<dbReference type="InterPro" id="IPR011990">
    <property type="entry name" value="TPR-like_helical_dom_sf"/>
</dbReference>
<evidence type="ECO:0000256" key="8">
    <source>
        <dbReference type="PROSITE-ProRule" id="PRU00339"/>
    </source>
</evidence>
<dbReference type="PROSITE" id="PS50005">
    <property type="entry name" value="TPR"/>
    <property type="match status" value="2"/>
</dbReference>
<dbReference type="Pfam" id="PF13424">
    <property type="entry name" value="TPR_12"/>
    <property type="match status" value="1"/>
</dbReference>
<name>A0A2M7G895_9BACT</name>
<dbReference type="InterPro" id="IPR051939">
    <property type="entry name" value="Glycosyltr_41/O-GlcNAc_trsf"/>
</dbReference>
<accession>A0A2M7G895</accession>
<reference evidence="10 11" key="1">
    <citation type="submission" date="2017-09" db="EMBL/GenBank/DDBJ databases">
        <title>Depth-based differentiation of microbial function through sediment-hosted aquifers and enrichment of novel symbionts in the deep terrestrial subsurface.</title>
        <authorList>
            <person name="Probst A.J."/>
            <person name="Ladd B."/>
            <person name="Jarett J.K."/>
            <person name="Geller-Mcgrath D.E."/>
            <person name="Sieber C.M."/>
            <person name="Emerson J.B."/>
            <person name="Anantharaman K."/>
            <person name="Thomas B.C."/>
            <person name="Malmstrom R."/>
            <person name="Stieglmeier M."/>
            <person name="Klingl A."/>
            <person name="Woyke T."/>
            <person name="Ryan C.M."/>
            <person name="Banfield J.F."/>
        </authorList>
    </citation>
    <scope>NUCLEOTIDE SEQUENCE [LARGE SCALE GENOMIC DNA]</scope>
    <source>
        <strain evidence="10">CG17_big_fil_post_rev_8_21_14_2_50_48_46</strain>
    </source>
</reference>
<evidence type="ECO:0000259" key="9">
    <source>
        <dbReference type="Pfam" id="PF13844"/>
    </source>
</evidence>
<comment type="caution">
    <text evidence="10">The sequence shown here is derived from an EMBL/GenBank/DDBJ whole genome shotgun (WGS) entry which is preliminary data.</text>
</comment>
<evidence type="ECO:0000256" key="4">
    <source>
        <dbReference type="ARBA" id="ARBA00022676"/>
    </source>
</evidence>
<dbReference type="Pfam" id="PF13844">
    <property type="entry name" value="Glyco_transf_41"/>
    <property type="match status" value="2"/>
</dbReference>
<keyword evidence="7 8" id="KW-0802">TPR repeat</keyword>
<dbReference type="SMART" id="SM00028">
    <property type="entry name" value="TPR"/>
    <property type="match status" value="3"/>
</dbReference>
<protein>
    <recommendedName>
        <fullName evidence="3">protein O-GlcNAc transferase</fullName>
        <ecNumber evidence="3">2.4.1.255</ecNumber>
    </recommendedName>
</protein>
<keyword evidence="6" id="KW-0677">Repeat</keyword>
<dbReference type="EMBL" id="PFFQ01000013">
    <property type="protein sequence ID" value="PIW18300.1"/>
    <property type="molecule type" value="Genomic_DNA"/>
</dbReference>
<feature type="domain" description="O-GlcNAc transferase C-terminal" evidence="9">
    <location>
        <begin position="409"/>
        <end position="580"/>
    </location>
</feature>
<evidence type="ECO:0000256" key="1">
    <source>
        <dbReference type="ARBA" id="ARBA00004922"/>
    </source>
</evidence>
<evidence type="ECO:0000256" key="2">
    <source>
        <dbReference type="ARBA" id="ARBA00005386"/>
    </source>
</evidence>
<organism evidence="10 11">
    <name type="scientific">bacterium (Candidatus Blackallbacteria) CG17_big_fil_post_rev_8_21_14_2_50_48_46</name>
    <dbReference type="NCBI Taxonomy" id="2014261"/>
    <lineage>
        <taxon>Bacteria</taxon>
        <taxon>Candidatus Blackallbacteria</taxon>
    </lineage>
</organism>
<evidence type="ECO:0000256" key="5">
    <source>
        <dbReference type="ARBA" id="ARBA00022679"/>
    </source>
</evidence>
<dbReference type="PANTHER" id="PTHR44835">
    <property type="entry name" value="UDP-N-ACETYLGLUCOSAMINE--PEPTIDE N-ACETYLGLUCOSAMINYLTRANSFERASE SPINDLY-RELATED"/>
    <property type="match status" value="1"/>
</dbReference>
<evidence type="ECO:0000256" key="3">
    <source>
        <dbReference type="ARBA" id="ARBA00011970"/>
    </source>
</evidence>
<evidence type="ECO:0000313" key="10">
    <source>
        <dbReference type="EMBL" id="PIW18300.1"/>
    </source>
</evidence>
<sequence>MSLPAKSLWHTISEHLSQQKPESAFVELENYLLLHPDDAEAWILKGVLCYQRGDFEQAIVWHERALACAPEHAEAWFNLGMLYFFKQDWHKAIALLRKCLVFEVEHLNAHFYLSAAYTQLCHYFFASAHLERILKNEPQHTQSLIQLPFALHMSGQIHKQSAFLAHLLVKLKTQNVDSVLLEALPLFLGQYLLALYADSRVDDLLLLRQMRELVGEWGFDKPPKQRQNPQLRKFQRVRLGYLSRELGSFSSAETVLPLFKYHDRTRFELFAYSDLAEQGEKVERFKALFENWRSVASLTNAELDALIREDQLDILIDLSGLIHSTRQAVFALRPAPIQLTGLGFGWPTALPHFDGFFCDPVLWPPYTQMICPEPFLYLSSILHWQPPESTRSLGLPPCEAGQPLTLGSANYLAKLGPEVIETWARILQELPEARLCLKTLALNDSYSQEMLWQQFEVLGIQRERIILYGALQEQDHLTWFYSQIDLALDPFPFTGGVTSLDALWMGVPVLTLSDPRFRHRAVGASLMHQLNLPQFIAFSRQEYVQRAIALAKDREGLRTYRQTLRALLEASTICDGPRFAREVEAHLLNLFQAQTTSTDLTAI</sequence>
<evidence type="ECO:0000256" key="7">
    <source>
        <dbReference type="ARBA" id="ARBA00022803"/>
    </source>
</evidence>
<feature type="domain" description="O-GlcNAc transferase C-terminal" evidence="9">
    <location>
        <begin position="221"/>
        <end position="356"/>
    </location>
</feature>
<proteinExistence type="inferred from homology"/>
<dbReference type="InterPro" id="IPR029489">
    <property type="entry name" value="OGT/SEC/SPY_C"/>
</dbReference>
<dbReference type="GO" id="GO:0097363">
    <property type="term" value="F:protein O-acetylglucosaminyltransferase activity"/>
    <property type="evidence" value="ECO:0007669"/>
    <property type="project" value="UniProtKB-EC"/>
</dbReference>
<feature type="repeat" description="TPR" evidence="8">
    <location>
        <begin position="39"/>
        <end position="72"/>
    </location>
</feature>
<dbReference type="EC" id="2.4.1.255" evidence="3"/>
<comment type="pathway">
    <text evidence="1">Protein modification; protein glycosylation.</text>
</comment>
<evidence type="ECO:0000256" key="6">
    <source>
        <dbReference type="ARBA" id="ARBA00022737"/>
    </source>
</evidence>
<feature type="repeat" description="TPR" evidence="8">
    <location>
        <begin position="73"/>
        <end position="106"/>
    </location>
</feature>
<keyword evidence="5" id="KW-0808">Transferase</keyword>
<evidence type="ECO:0000313" key="11">
    <source>
        <dbReference type="Proteomes" id="UP000231019"/>
    </source>
</evidence>
<dbReference type="PANTHER" id="PTHR44835:SF1">
    <property type="entry name" value="PROTEIN O-GLCNAC TRANSFERASE"/>
    <property type="match status" value="1"/>
</dbReference>
<dbReference type="Gene3D" id="1.25.40.10">
    <property type="entry name" value="Tetratricopeptide repeat domain"/>
    <property type="match status" value="1"/>
</dbReference>
<gene>
    <name evidence="10" type="ORF">COW36_05905</name>
</gene>
<dbReference type="AlphaFoldDB" id="A0A2M7G895"/>
<dbReference type="InterPro" id="IPR019734">
    <property type="entry name" value="TPR_rpt"/>
</dbReference>
<dbReference type="SUPFAM" id="SSF48452">
    <property type="entry name" value="TPR-like"/>
    <property type="match status" value="1"/>
</dbReference>
<keyword evidence="4" id="KW-0328">Glycosyltransferase</keyword>
<dbReference type="Gene3D" id="3.40.50.2000">
    <property type="entry name" value="Glycogen Phosphorylase B"/>
    <property type="match status" value="1"/>
</dbReference>
<dbReference type="SUPFAM" id="SSF53756">
    <property type="entry name" value="UDP-Glycosyltransferase/glycogen phosphorylase"/>
    <property type="match status" value="1"/>
</dbReference>
<dbReference type="Proteomes" id="UP000231019">
    <property type="component" value="Unassembled WGS sequence"/>
</dbReference>